<keyword evidence="20" id="KW-1185">Reference proteome</keyword>
<dbReference type="FunFam" id="3.40.50.1760:FF:000001">
    <property type="entry name" value="Glutathione synthetase"/>
    <property type="match status" value="1"/>
</dbReference>
<evidence type="ECO:0000256" key="6">
    <source>
        <dbReference type="ARBA" id="ARBA00022598"/>
    </source>
</evidence>
<keyword evidence="9 15" id="KW-0547">Nucleotide-binding</keyword>
<dbReference type="Pfam" id="PF03199">
    <property type="entry name" value="GSH_synthase"/>
    <property type="match status" value="1"/>
</dbReference>
<dbReference type="EMBL" id="JBAMIC010000001">
    <property type="protein sequence ID" value="KAK7114903.1"/>
    <property type="molecule type" value="Genomic_DNA"/>
</dbReference>
<feature type="binding site" evidence="17">
    <location>
        <position position="155"/>
    </location>
    <ligand>
        <name>Mg(2+)</name>
        <dbReference type="ChEBI" id="CHEBI:18420"/>
    </ligand>
</feature>
<evidence type="ECO:0000259" key="18">
    <source>
        <dbReference type="Pfam" id="PF03199"/>
    </source>
</evidence>
<evidence type="ECO:0000313" key="19">
    <source>
        <dbReference type="EMBL" id="KAK7114903.1"/>
    </source>
</evidence>
<keyword evidence="10 15" id="KW-0067">ATP-binding</keyword>
<comment type="caution">
    <text evidence="19">The sequence shown here is derived from an EMBL/GenBank/DDBJ whole genome shotgun (WGS) entry which is preliminary data.</text>
</comment>
<evidence type="ECO:0000256" key="11">
    <source>
        <dbReference type="ARBA" id="ARBA00022842"/>
    </source>
</evidence>
<evidence type="ECO:0000256" key="3">
    <source>
        <dbReference type="ARBA" id="ARBA00011738"/>
    </source>
</evidence>
<feature type="binding site" evidence="16">
    <location>
        <begin position="377"/>
        <end position="386"/>
    </location>
    <ligand>
        <name>ATP</name>
        <dbReference type="ChEBI" id="CHEBI:30616"/>
    </ligand>
</feature>
<feature type="binding site" evidence="16">
    <location>
        <position position="463"/>
    </location>
    <ligand>
        <name>substrate</name>
    </ligand>
</feature>
<accession>A0AAN9GNC4</accession>
<evidence type="ECO:0000256" key="5">
    <source>
        <dbReference type="ARBA" id="ARBA00020821"/>
    </source>
</evidence>
<dbReference type="GO" id="GO:0004363">
    <property type="term" value="F:glutathione synthase activity"/>
    <property type="evidence" value="ECO:0007669"/>
    <property type="project" value="UniProtKB-UniRule"/>
</dbReference>
<evidence type="ECO:0000256" key="12">
    <source>
        <dbReference type="ARBA" id="ARBA00048871"/>
    </source>
</evidence>
<evidence type="ECO:0000256" key="7">
    <source>
        <dbReference type="ARBA" id="ARBA00022684"/>
    </source>
</evidence>
<dbReference type="Gene3D" id="3.30.1490.80">
    <property type="match status" value="1"/>
</dbReference>
<dbReference type="Gene3D" id="3.30.470.20">
    <property type="entry name" value="ATP-grasp fold, B domain"/>
    <property type="match status" value="1"/>
</dbReference>
<dbReference type="SUPFAM" id="SSF56059">
    <property type="entry name" value="Glutathione synthetase ATP-binding domain-like"/>
    <property type="match status" value="1"/>
</dbReference>
<evidence type="ECO:0000256" key="2">
    <source>
        <dbReference type="ARBA" id="ARBA00010385"/>
    </source>
</evidence>
<evidence type="ECO:0000256" key="4">
    <source>
        <dbReference type="ARBA" id="ARBA00012214"/>
    </source>
</evidence>
<feature type="binding site" evidence="17">
    <location>
        <position position="381"/>
    </location>
    <ligand>
        <name>Mg(2+)</name>
        <dbReference type="ChEBI" id="CHEBI:18420"/>
    </ligand>
</feature>
<comment type="catalytic activity">
    <reaction evidence="13">
        <text>gamma-L-glutamyl-(2S)-2-aminobutanoate + glycine + ATP = ophthalmate + ADP + phosphate + H(+)</text>
        <dbReference type="Rhea" id="RHEA:72075"/>
        <dbReference type="ChEBI" id="CHEBI:15378"/>
        <dbReference type="ChEBI" id="CHEBI:30616"/>
        <dbReference type="ChEBI" id="CHEBI:43474"/>
        <dbReference type="ChEBI" id="CHEBI:57305"/>
        <dbReference type="ChEBI" id="CHEBI:189406"/>
        <dbReference type="ChEBI" id="CHEBI:189750"/>
        <dbReference type="ChEBI" id="CHEBI:456216"/>
    </reaction>
    <physiologicalReaction direction="left-to-right" evidence="13">
        <dbReference type="Rhea" id="RHEA:72076"/>
    </physiologicalReaction>
</comment>
<comment type="catalytic activity">
    <reaction evidence="12">
        <text>gamma-L-glutamyl-L-cysteine + glycine + ATP = glutathione + ADP + phosphate + H(+)</text>
        <dbReference type="Rhea" id="RHEA:13557"/>
        <dbReference type="ChEBI" id="CHEBI:15378"/>
        <dbReference type="ChEBI" id="CHEBI:30616"/>
        <dbReference type="ChEBI" id="CHEBI:43474"/>
        <dbReference type="ChEBI" id="CHEBI:57305"/>
        <dbReference type="ChEBI" id="CHEBI:57925"/>
        <dbReference type="ChEBI" id="CHEBI:58173"/>
        <dbReference type="ChEBI" id="CHEBI:456216"/>
        <dbReference type="EC" id="6.3.2.3"/>
    </reaction>
    <physiologicalReaction direction="left-to-right" evidence="12">
        <dbReference type="Rhea" id="RHEA:13558"/>
    </physiologicalReaction>
</comment>
<keyword evidence="11 15" id="KW-0460">Magnesium</keyword>
<dbReference type="GO" id="GO:0005524">
    <property type="term" value="F:ATP binding"/>
    <property type="evidence" value="ECO:0007669"/>
    <property type="project" value="UniProtKB-UniRule"/>
</dbReference>
<evidence type="ECO:0000256" key="17">
    <source>
        <dbReference type="PIRSR" id="PIRSR001558-2"/>
    </source>
</evidence>
<comment type="cofactor">
    <cofactor evidence="15 17">
        <name>Mg(2+)</name>
        <dbReference type="ChEBI" id="CHEBI:18420"/>
    </cofactor>
    <text evidence="15 17">Binds 1 Mg(2+) ion per subunit.</text>
</comment>
<dbReference type="GO" id="GO:0005829">
    <property type="term" value="C:cytosol"/>
    <property type="evidence" value="ECO:0007669"/>
    <property type="project" value="TreeGrafter"/>
</dbReference>
<evidence type="ECO:0000256" key="13">
    <source>
        <dbReference type="ARBA" id="ARBA00052123"/>
    </source>
</evidence>
<dbReference type="NCBIfam" id="TIGR01986">
    <property type="entry name" value="glut_syn_euk"/>
    <property type="match status" value="1"/>
</dbReference>
<dbReference type="Gene3D" id="3.40.50.1760">
    <property type="entry name" value="Glutathione synthase, substrate-binding domain superfamily, eukaryotic"/>
    <property type="match status" value="1"/>
</dbReference>
<evidence type="ECO:0000256" key="10">
    <source>
        <dbReference type="ARBA" id="ARBA00022840"/>
    </source>
</evidence>
<evidence type="ECO:0000313" key="20">
    <source>
        <dbReference type="Proteomes" id="UP001374579"/>
    </source>
</evidence>
<dbReference type="Proteomes" id="UP001374579">
    <property type="component" value="Unassembled WGS sequence"/>
</dbReference>
<feature type="binding site" evidence="16">
    <location>
        <begin position="411"/>
        <end position="414"/>
    </location>
    <ligand>
        <name>ATP</name>
        <dbReference type="ChEBI" id="CHEBI:30616"/>
    </ligand>
</feature>
<feature type="binding site" evidence="16">
    <location>
        <position position="388"/>
    </location>
    <ligand>
        <name>ATP</name>
        <dbReference type="ChEBI" id="CHEBI:30616"/>
    </ligand>
</feature>
<feature type="binding site" evidence="16">
    <location>
        <position position="125"/>
    </location>
    <ligand>
        <name>substrate</name>
    </ligand>
</feature>
<dbReference type="GO" id="GO:0043295">
    <property type="term" value="F:glutathione binding"/>
    <property type="evidence" value="ECO:0007669"/>
    <property type="project" value="UniProtKB-UniRule"/>
</dbReference>
<dbReference type="InterPro" id="IPR005615">
    <property type="entry name" value="Glutathione_synthase"/>
</dbReference>
<dbReference type="EC" id="6.3.2.3" evidence="4 15"/>
<evidence type="ECO:0000256" key="14">
    <source>
        <dbReference type="ARBA" id="ARBA00059746"/>
    </source>
</evidence>
<dbReference type="InterPro" id="IPR014042">
    <property type="entry name" value="Glutathione_synthase_a-hlx"/>
</dbReference>
<reference evidence="19 20" key="1">
    <citation type="submission" date="2024-02" db="EMBL/GenBank/DDBJ databases">
        <title>Chromosome-scale genome assembly of the rough periwinkle Littorina saxatilis.</title>
        <authorList>
            <person name="De Jode A."/>
            <person name="Faria R."/>
            <person name="Formenti G."/>
            <person name="Sims Y."/>
            <person name="Smith T.P."/>
            <person name="Tracey A."/>
            <person name="Wood J.M.D."/>
            <person name="Zagrodzka Z.B."/>
            <person name="Johannesson K."/>
            <person name="Butlin R.K."/>
            <person name="Leder E.H."/>
        </authorList>
    </citation>
    <scope>NUCLEOTIDE SEQUENCE [LARGE SCALE GENOMIC DNA]</scope>
    <source>
        <strain evidence="19">Snail1</strain>
        <tissue evidence="19">Muscle</tissue>
    </source>
</reference>
<feature type="binding site" evidence="16">
    <location>
        <position position="155"/>
    </location>
    <ligand>
        <name>ATP</name>
        <dbReference type="ChEBI" id="CHEBI:30616"/>
    </ligand>
</feature>
<protein>
    <recommendedName>
        <fullName evidence="5 15">Glutathione synthetase</fullName>
        <shortName evidence="15">GSH-S</shortName>
        <ecNumber evidence="4 15">6.3.2.3</ecNumber>
    </recommendedName>
</protein>
<name>A0AAN9GNC4_9CAEN</name>
<proteinExistence type="inferred from homology"/>
<feature type="binding site" evidence="16">
    <location>
        <position position="319"/>
    </location>
    <ligand>
        <name>ATP</name>
        <dbReference type="ChEBI" id="CHEBI:30616"/>
    </ligand>
</feature>
<dbReference type="GO" id="GO:0000287">
    <property type="term" value="F:magnesium ion binding"/>
    <property type="evidence" value="ECO:0007669"/>
    <property type="project" value="UniProtKB-UniRule"/>
</dbReference>
<comment type="pathway">
    <text evidence="1 15">Sulfur metabolism; glutathione biosynthesis; glutathione from L-cysteine and L-glutamate: step 2/2.</text>
</comment>
<evidence type="ECO:0000256" key="16">
    <source>
        <dbReference type="PIRSR" id="PIRSR001558-1"/>
    </source>
</evidence>
<dbReference type="InterPro" id="IPR014049">
    <property type="entry name" value="Glutathione_synthase_N_euk"/>
</dbReference>
<feature type="binding site" evidence="16">
    <location>
        <position position="438"/>
    </location>
    <ligand>
        <name>ATP</name>
        <dbReference type="ChEBI" id="CHEBI:30616"/>
    </ligand>
</feature>
<evidence type="ECO:0000256" key="8">
    <source>
        <dbReference type="ARBA" id="ARBA00022723"/>
    </source>
</evidence>
<feature type="binding site" evidence="16">
    <location>
        <position position="471"/>
    </location>
    <ligand>
        <name>ATP</name>
        <dbReference type="ChEBI" id="CHEBI:30616"/>
    </ligand>
</feature>
<comment type="function">
    <text evidence="14">Catalyzes the production of glutathione from gamma-glutamylcysteine and glycine in an ATP-dependent manner. Glutathione (gamma-glutamylcysteinylglycine, GSH) is the most abundant intracellular thiol in living aerobic cells and is required for numerous processes including the protection of cells against oxidative damage, amino acid transport, the detoxification of foreign compounds, the maintenance of protein sulfhydryl groups in a reduced state and acts as a cofactor for a number of enzymes. Participates in ophthalmate biosynthesis in hepatocytes.</text>
</comment>
<dbReference type="PANTHER" id="PTHR11130">
    <property type="entry name" value="GLUTATHIONE SYNTHETASE"/>
    <property type="match status" value="1"/>
</dbReference>
<evidence type="ECO:0000256" key="15">
    <source>
        <dbReference type="PIRNR" id="PIRNR001558"/>
    </source>
</evidence>
<dbReference type="Pfam" id="PF03917">
    <property type="entry name" value="GSH_synth_ATP"/>
    <property type="match status" value="1"/>
</dbReference>
<dbReference type="AlphaFoldDB" id="A0AAN9GNC4"/>
<keyword evidence="7 15" id="KW-0317">Glutathione biosynthesis</keyword>
<dbReference type="FunFam" id="3.30.1490.50:FF:000001">
    <property type="entry name" value="Glutathione synthetase"/>
    <property type="match status" value="1"/>
</dbReference>
<feature type="binding site" evidence="16">
    <location>
        <position position="231"/>
    </location>
    <ligand>
        <name>substrate</name>
    </ligand>
</feature>
<dbReference type="InterPro" id="IPR014709">
    <property type="entry name" value="Glutathione_synthase_C_euk"/>
</dbReference>
<feature type="binding site" evidence="16">
    <location>
        <position position="465"/>
    </location>
    <ligand>
        <name>ATP</name>
        <dbReference type="ChEBI" id="CHEBI:30616"/>
    </ligand>
</feature>
<organism evidence="19 20">
    <name type="scientific">Littorina saxatilis</name>
    <dbReference type="NCBI Taxonomy" id="31220"/>
    <lineage>
        <taxon>Eukaryota</taxon>
        <taxon>Metazoa</taxon>
        <taxon>Spiralia</taxon>
        <taxon>Lophotrochozoa</taxon>
        <taxon>Mollusca</taxon>
        <taxon>Gastropoda</taxon>
        <taxon>Caenogastropoda</taxon>
        <taxon>Littorinimorpha</taxon>
        <taxon>Littorinoidea</taxon>
        <taxon>Littorinidae</taxon>
        <taxon>Littorina</taxon>
    </lineage>
</organism>
<dbReference type="InterPro" id="IPR004887">
    <property type="entry name" value="GSH_synth_subst-bd"/>
</dbReference>
<comment type="similarity">
    <text evidence="2 15">Belongs to the eukaryotic GSH synthase family.</text>
</comment>
<dbReference type="Gene3D" id="3.30.1490.50">
    <property type="match status" value="1"/>
</dbReference>
<gene>
    <name evidence="19" type="ORF">V1264_000884</name>
</gene>
<dbReference type="SUPFAM" id="SSF52440">
    <property type="entry name" value="PreATP-grasp domain"/>
    <property type="match status" value="1"/>
</dbReference>
<dbReference type="PIRSF" id="PIRSF001558">
    <property type="entry name" value="GSHase"/>
    <property type="match status" value="1"/>
</dbReference>
<dbReference type="Gene3D" id="1.10.1080.10">
    <property type="entry name" value="Glutathione Synthetase, Chain A, domain 3"/>
    <property type="match status" value="1"/>
</dbReference>
<dbReference type="InterPro" id="IPR037013">
    <property type="entry name" value="GSH-S_sub-bd_sf"/>
</dbReference>
<sequence>MATCLCNHPQDTDEIQHILEVARDWALTNGMVFKPDASSAGQSQAQCAPFSLFPSVVPKQIFQQAVTCMKDFNTLMYRVAQDHDFLERALKSVIKVDPFVRGLWDIYNQVREEGMAQPISLDLFRNDFMMNTSDKKNITSAGIPPSSALQLRQIEFNTIAASFGGLIGAATHLHRYTLDLAGKPYTSSEMPDNDPARGFAAGMVKAWELYGNPDAVILFLVSGIESNIIDQRWLEFKVHQQNSKIRVIRGTLLDVHAKGSLSDDKKFILDKSEVAVVYLRTGYGEDSYTSDKEWSARLMMERSRAVKCPTVRSQLSGCKKVQQELARSGAVEGFVEDPKAVKSIRDTFAGLYSLDMGTEGDDAVKLAISSPEKYVLKPQREGGGHNIYGEEMKKLLEEMGSTKEREKFILMERIFPLPEKNYLIKSGIPLTLVDTVSEMGIYGVHIGDGDKEHLNNQCGHMLRTKMEGTDEGGIVVGFAVLDTPYIVDV</sequence>
<keyword evidence="8 15" id="KW-0479">Metal-binding</keyword>
<dbReference type="InterPro" id="IPR016185">
    <property type="entry name" value="PreATP-grasp_dom_sf"/>
</dbReference>
<comment type="subunit">
    <text evidence="3">Homodimer.</text>
</comment>
<feature type="domain" description="Glutathione synthase substrate-binding" evidence="18">
    <location>
        <begin position="215"/>
        <end position="316"/>
    </location>
</feature>
<keyword evidence="6 15" id="KW-0436">Ligase</keyword>
<evidence type="ECO:0000256" key="1">
    <source>
        <dbReference type="ARBA" id="ARBA00004965"/>
    </source>
</evidence>
<feature type="binding site" evidence="17">
    <location>
        <position position="157"/>
    </location>
    <ligand>
        <name>Mg(2+)</name>
        <dbReference type="ChEBI" id="CHEBI:18420"/>
    </ligand>
</feature>
<dbReference type="PANTHER" id="PTHR11130:SF0">
    <property type="entry name" value="GLUTATHIONE SYNTHETASE"/>
    <property type="match status" value="1"/>
</dbReference>
<evidence type="ECO:0000256" key="9">
    <source>
        <dbReference type="ARBA" id="ARBA00022741"/>
    </source>
</evidence>